<dbReference type="Proteomes" id="UP001358417">
    <property type="component" value="Unassembled WGS sequence"/>
</dbReference>
<proteinExistence type="predicted"/>
<gene>
    <name evidence="2" type="ORF">LTR84_009324</name>
</gene>
<sequence length="299" mass="34503">MVNMSPTPTKMPFKPFPFFDLPGEIRNKIYDLVIQESRGIITGSHPNKEWARLQKSNPNQKHVRPRFRLYGHFSQHGAGAPLLLVCRQMNEEAVQHVYARTTFHFENMNTIHKFLDIVPAAGAQSIETLEIRQIGYGEPQWTDDREWKLRHDDKWKKTLGRVRERVLALQTLTLNITVFDWPCRLEMDAPWARNLLKFAGDGLDRVNVSFEHDRFSLLKICETAQLLEKKMMTSEGAKKKIQEVKLEKQRQALAQRKTRVLTILLPSTQHLNVGPAKKVVKSKGLEQYSMGQLPVAVCP</sequence>
<dbReference type="PANTHER" id="PTHR38790">
    <property type="entry name" value="2EXR DOMAIN-CONTAINING PROTEIN-RELATED"/>
    <property type="match status" value="1"/>
</dbReference>
<keyword evidence="3" id="KW-1185">Reference proteome</keyword>
<dbReference type="EMBL" id="JAVRRD010000037">
    <property type="protein sequence ID" value="KAK5045460.1"/>
    <property type="molecule type" value="Genomic_DNA"/>
</dbReference>
<evidence type="ECO:0000313" key="2">
    <source>
        <dbReference type="EMBL" id="KAK5045460.1"/>
    </source>
</evidence>
<accession>A0AAV9MX49</accession>
<comment type="caution">
    <text evidence="2">The sequence shown here is derived from an EMBL/GenBank/DDBJ whole genome shotgun (WGS) entry which is preliminary data.</text>
</comment>
<evidence type="ECO:0000259" key="1">
    <source>
        <dbReference type="Pfam" id="PF24864"/>
    </source>
</evidence>
<dbReference type="InterPro" id="IPR056632">
    <property type="entry name" value="DUF7730"/>
</dbReference>
<protein>
    <recommendedName>
        <fullName evidence="1">DUF7730 domain-containing protein</fullName>
    </recommendedName>
</protein>
<dbReference type="AlphaFoldDB" id="A0AAV9MX49"/>
<reference evidence="2 3" key="1">
    <citation type="submission" date="2023-08" db="EMBL/GenBank/DDBJ databases">
        <title>Black Yeasts Isolated from many extreme environments.</title>
        <authorList>
            <person name="Coleine C."/>
            <person name="Stajich J.E."/>
            <person name="Selbmann L."/>
        </authorList>
    </citation>
    <scope>NUCLEOTIDE SEQUENCE [LARGE SCALE GENOMIC DNA]</scope>
    <source>
        <strain evidence="2 3">CCFEE 5792</strain>
    </source>
</reference>
<feature type="domain" description="DUF7730" evidence="1">
    <location>
        <begin position="18"/>
        <end position="177"/>
    </location>
</feature>
<dbReference type="RefSeq" id="XP_064701089.1">
    <property type="nucleotide sequence ID" value="XM_064852864.1"/>
</dbReference>
<organism evidence="2 3">
    <name type="scientific">Exophiala bonariae</name>
    <dbReference type="NCBI Taxonomy" id="1690606"/>
    <lineage>
        <taxon>Eukaryota</taxon>
        <taxon>Fungi</taxon>
        <taxon>Dikarya</taxon>
        <taxon>Ascomycota</taxon>
        <taxon>Pezizomycotina</taxon>
        <taxon>Eurotiomycetes</taxon>
        <taxon>Chaetothyriomycetidae</taxon>
        <taxon>Chaetothyriales</taxon>
        <taxon>Herpotrichiellaceae</taxon>
        <taxon>Exophiala</taxon>
    </lineage>
</organism>
<dbReference type="Pfam" id="PF24864">
    <property type="entry name" value="DUF7730"/>
    <property type="match status" value="1"/>
</dbReference>
<evidence type="ECO:0000313" key="3">
    <source>
        <dbReference type="Proteomes" id="UP001358417"/>
    </source>
</evidence>
<name>A0AAV9MX49_9EURO</name>
<dbReference type="GeneID" id="89977483"/>